<dbReference type="Proteomes" id="UP000031488">
    <property type="component" value="Unassembled WGS sequence"/>
</dbReference>
<dbReference type="UniPathway" id="UPA00344"/>
<feature type="domain" description="MoaB/Mog" evidence="6">
    <location>
        <begin position="183"/>
        <end position="324"/>
    </location>
</feature>
<comment type="pathway">
    <text evidence="5">Cofactor biosynthesis; molybdopterin biosynthesis.</text>
</comment>
<dbReference type="Gene3D" id="2.170.190.11">
    <property type="entry name" value="Molybdopterin biosynthesis moea protein, domain 3"/>
    <property type="match status" value="1"/>
</dbReference>
<dbReference type="EC" id="2.10.1.1" evidence="5"/>
<dbReference type="InterPro" id="IPR036688">
    <property type="entry name" value="MoeA_C_domain_IV_sf"/>
</dbReference>
<evidence type="ECO:0000313" key="8">
    <source>
        <dbReference type="Proteomes" id="UP000031488"/>
    </source>
</evidence>
<dbReference type="SUPFAM" id="SSF63882">
    <property type="entry name" value="MoeA N-terminal region -like"/>
    <property type="match status" value="1"/>
</dbReference>
<comment type="cofactor">
    <cofactor evidence="5">
        <name>Mg(2+)</name>
        <dbReference type="ChEBI" id="CHEBI:18420"/>
    </cofactor>
</comment>
<dbReference type="InterPro" id="IPR005110">
    <property type="entry name" value="MoeA_linker/N"/>
</dbReference>
<comment type="catalytic activity">
    <reaction evidence="4">
        <text>adenylyl-molybdopterin + molybdate = Mo-molybdopterin + AMP + H(+)</text>
        <dbReference type="Rhea" id="RHEA:35047"/>
        <dbReference type="ChEBI" id="CHEBI:15378"/>
        <dbReference type="ChEBI" id="CHEBI:36264"/>
        <dbReference type="ChEBI" id="CHEBI:62727"/>
        <dbReference type="ChEBI" id="CHEBI:71302"/>
        <dbReference type="ChEBI" id="CHEBI:456215"/>
        <dbReference type="EC" id="2.10.1.1"/>
    </reaction>
</comment>
<evidence type="ECO:0000256" key="3">
    <source>
        <dbReference type="ARBA" id="ARBA00022505"/>
    </source>
</evidence>
<dbReference type="RefSeq" id="WP_039210816.1">
    <property type="nucleotide sequence ID" value="NZ_JTJZ01000020.1"/>
</dbReference>
<comment type="caution">
    <text evidence="7">The sequence shown here is derived from an EMBL/GenBank/DDBJ whole genome shotgun (WGS) entry which is preliminary data.</text>
</comment>
<dbReference type="Pfam" id="PF03453">
    <property type="entry name" value="MoeA_N"/>
    <property type="match status" value="1"/>
</dbReference>
<keyword evidence="5" id="KW-0808">Transferase</keyword>
<evidence type="ECO:0000256" key="4">
    <source>
        <dbReference type="ARBA" id="ARBA00047317"/>
    </source>
</evidence>
<comment type="function">
    <text evidence="1 5">Catalyzes the insertion of molybdate into adenylated molybdopterin with the concomitant release of AMP.</text>
</comment>
<evidence type="ECO:0000259" key="6">
    <source>
        <dbReference type="SMART" id="SM00852"/>
    </source>
</evidence>
<keyword evidence="5" id="KW-0501">Molybdenum cofactor biosynthesis</keyword>
<dbReference type="InterPro" id="IPR036135">
    <property type="entry name" value="MoeA_linker/N_sf"/>
</dbReference>
<dbReference type="PANTHER" id="PTHR10192:SF5">
    <property type="entry name" value="GEPHYRIN"/>
    <property type="match status" value="1"/>
</dbReference>
<dbReference type="OrthoDB" id="9804758at2"/>
<reference evidence="7 8" key="1">
    <citation type="submission" date="2014-11" db="EMBL/GenBank/DDBJ databases">
        <title>Draft Genome Sequence of Brevibacterium linens AE038-8.</title>
        <authorList>
            <person name="Maizel D."/>
            <person name="Utturkar S.M."/>
            <person name="Brown S.D."/>
            <person name="Ferrero M."/>
            <person name="Rosen B.P."/>
        </authorList>
    </citation>
    <scope>NUCLEOTIDE SEQUENCE [LARGE SCALE GENOMIC DNA]</scope>
    <source>
        <strain evidence="7 8">AE038-8</strain>
    </source>
</reference>
<dbReference type="GO" id="GO:0006777">
    <property type="term" value="P:Mo-molybdopterin cofactor biosynthetic process"/>
    <property type="evidence" value="ECO:0007669"/>
    <property type="project" value="UniProtKB-UniRule"/>
</dbReference>
<dbReference type="InterPro" id="IPR001453">
    <property type="entry name" value="MoaB/Mog_dom"/>
</dbReference>
<organism evidence="7 8">
    <name type="scientific">Brevibacterium linens</name>
    <dbReference type="NCBI Taxonomy" id="1703"/>
    <lineage>
        <taxon>Bacteria</taxon>
        <taxon>Bacillati</taxon>
        <taxon>Actinomycetota</taxon>
        <taxon>Actinomycetes</taxon>
        <taxon>Micrococcales</taxon>
        <taxon>Brevibacteriaceae</taxon>
        <taxon>Brevibacterium</taxon>
    </lineage>
</organism>
<dbReference type="Gene3D" id="3.40.980.10">
    <property type="entry name" value="MoaB/Mog-like domain"/>
    <property type="match status" value="1"/>
</dbReference>
<keyword evidence="3 5" id="KW-0500">Molybdenum</keyword>
<dbReference type="SUPFAM" id="SSF53218">
    <property type="entry name" value="Molybdenum cofactor biosynthesis proteins"/>
    <property type="match status" value="1"/>
</dbReference>
<comment type="similarity">
    <text evidence="2 5">Belongs to the MoeA family.</text>
</comment>
<evidence type="ECO:0000256" key="2">
    <source>
        <dbReference type="ARBA" id="ARBA00010763"/>
    </source>
</evidence>
<dbReference type="AlphaFoldDB" id="A0A0B9AMH7"/>
<keyword evidence="8" id="KW-1185">Reference proteome</keyword>
<proteinExistence type="inferred from homology"/>
<evidence type="ECO:0000256" key="1">
    <source>
        <dbReference type="ARBA" id="ARBA00002901"/>
    </source>
</evidence>
<keyword evidence="5" id="KW-0460">Magnesium</keyword>
<dbReference type="EMBL" id="JTJZ01000020">
    <property type="protein sequence ID" value="KHS51957.1"/>
    <property type="molecule type" value="Genomic_DNA"/>
</dbReference>
<dbReference type="Gene3D" id="3.90.105.10">
    <property type="entry name" value="Molybdopterin biosynthesis moea protein, domain 2"/>
    <property type="match status" value="1"/>
</dbReference>
<dbReference type="Gene3D" id="2.40.340.10">
    <property type="entry name" value="MoeA, C-terminal, domain IV"/>
    <property type="match status" value="1"/>
</dbReference>
<protein>
    <recommendedName>
        <fullName evidence="5">Molybdopterin molybdenumtransferase</fullName>
        <ecNumber evidence="5">2.10.1.1</ecNumber>
    </recommendedName>
</protein>
<dbReference type="GO" id="GO:0005829">
    <property type="term" value="C:cytosol"/>
    <property type="evidence" value="ECO:0007669"/>
    <property type="project" value="TreeGrafter"/>
</dbReference>
<keyword evidence="5" id="KW-0479">Metal-binding</keyword>
<dbReference type="Pfam" id="PF00994">
    <property type="entry name" value="MoCF_biosynth"/>
    <property type="match status" value="1"/>
</dbReference>
<name>A0A0B9AMH7_BRELN</name>
<dbReference type="GO" id="GO:0061599">
    <property type="term" value="F:molybdopterin molybdotransferase activity"/>
    <property type="evidence" value="ECO:0007669"/>
    <property type="project" value="UniProtKB-UniRule"/>
</dbReference>
<dbReference type="InterPro" id="IPR038987">
    <property type="entry name" value="MoeA-like"/>
</dbReference>
<dbReference type="CDD" id="cd00887">
    <property type="entry name" value="MoeA"/>
    <property type="match status" value="1"/>
</dbReference>
<dbReference type="SMART" id="SM00852">
    <property type="entry name" value="MoCF_biosynth"/>
    <property type="match status" value="1"/>
</dbReference>
<dbReference type="InterPro" id="IPR036425">
    <property type="entry name" value="MoaB/Mog-like_dom_sf"/>
</dbReference>
<sequence length="405" mass="42017">MDPEEYSDLIADLTPDLHIETTPVRSAVGRTTATAITAPRSVPHFAASAMDGFALDGEGLNAARNGERIRVIGDTPAGHGAVVLQPGCAVRVMTGAPVPTDAEAVVPVEFTDASQTGPAPEAIRIDSLPDSVPPEWNIRPIGEDMKAGDIVLPAGERITAAGVGVLAMLGITEIESPRIPRIGLIVTGDEIQGTDQASETGTEAAAASIFNSNLPMLAAAVRGLGAEPIEATSSDDADELRSVLTTMQAEADLVVTTGGISAGAFEVVRQALETDYSTFRRLGMRPGSPQGFGRFGTLPLIHLPGTPQGAFVGFHLFVGSLLAGQTLGQRWRKGILAGPVLRQHRNAVTCRPGTFTASGEILAADRAKMPSYASADVIIRIPRGSASPQGSGELSTGAVIDYLEC</sequence>
<dbReference type="PATRIC" id="fig|1703.6.peg.2410"/>
<gene>
    <name evidence="7" type="ORF">AE0388_2507</name>
</gene>
<dbReference type="GO" id="GO:0046872">
    <property type="term" value="F:metal ion binding"/>
    <property type="evidence" value="ECO:0007669"/>
    <property type="project" value="UniProtKB-UniRule"/>
</dbReference>
<evidence type="ECO:0000313" key="7">
    <source>
        <dbReference type="EMBL" id="KHS51957.1"/>
    </source>
</evidence>
<dbReference type="PANTHER" id="PTHR10192">
    <property type="entry name" value="MOLYBDOPTERIN BIOSYNTHESIS PROTEIN"/>
    <property type="match status" value="1"/>
</dbReference>
<evidence type="ECO:0000256" key="5">
    <source>
        <dbReference type="RuleBase" id="RU365090"/>
    </source>
</evidence>
<accession>A0A0B9AMH7</accession>